<feature type="transmembrane region" description="Helical" evidence="10">
    <location>
        <begin position="134"/>
        <end position="157"/>
    </location>
</feature>
<feature type="transmembrane region" description="Helical" evidence="10">
    <location>
        <begin position="369"/>
        <end position="390"/>
    </location>
</feature>
<keyword evidence="6 10" id="KW-0812">Transmembrane</keyword>
<feature type="transmembrane region" description="Helical" evidence="10">
    <location>
        <begin position="169"/>
        <end position="200"/>
    </location>
</feature>
<keyword evidence="7" id="KW-0256">Endoplasmic reticulum</keyword>
<evidence type="ECO:0000313" key="11">
    <source>
        <dbReference type="EMBL" id="PIS14371.1"/>
    </source>
</evidence>
<evidence type="ECO:0000256" key="4">
    <source>
        <dbReference type="ARBA" id="ARBA00022676"/>
    </source>
</evidence>
<evidence type="ECO:0000256" key="5">
    <source>
        <dbReference type="ARBA" id="ARBA00022679"/>
    </source>
</evidence>
<keyword evidence="3" id="KW-0337">GPI-anchor biosynthesis</keyword>
<comment type="caution">
    <text evidence="11">The sequence shown here is derived from an EMBL/GenBank/DDBJ whole genome shotgun (WGS) entry which is preliminary data.</text>
</comment>
<feature type="transmembrane region" description="Helical" evidence="10">
    <location>
        <begin position="327"/>
        <end position="348"/>
    </location>
</feature>
<evidence type="ECO:0000256" key="2">
    <source>
        <dbReference type="ARBA" id="ARBA00004687"/>
    </source>
</evidence>
<feature type="transmembrane region" description="Helical" evidence="10">
    <location>
        <begin position="299"/>
        <end position="321"/>
    </location>
</feature>
<comment type="subcellular location">
    <subcellularLocation>
        <location evidence="1">Endoplasmic reticulum membrane</location>
        <topology evidence="1">Multi-pass membrane protein</topology>
    </subcellularLocation>
</comment>
<dbReference type="GO" id="GO:0006506">
    <property type="term" value="P:GPI anchor biosynthetic process"/>
    <property type="evidence" value="ECO:0007669"/>
    <property type="project" value="UniProtKB-UniPathway"/>
</dbReference>
<dbReference type="Pfam" id="PF04188">
    <property type="entry name" value="Mannosyl_trans2"/>
    <property type="match status" value="1"/>
</dbReference>
<dbReference type="PANTHER" id="PTHR12468:SF2">
    <property type="entry name" value="GPI MANNOSYLTRANSFERASE 2"/>
    <property type="match status" value="1"/>
</dbReference>
<keyword evidence="8 10" id="KW-1133">Transmembrane helix</keyword>
<reference evidence="12" key="1">
    <citation type="submission" date="2017-09" db="EMBL/GenBank/DDBJ databases">
        <title>Depth-based differentiation of microbial function through sediment-hosted aquifers and enrichment of novel symbionts in the deep terrestrial subsurface.</title>
        <authorList>
            <person name="Probst A.J."/>
            <person name="Ladd B."/>
            <person name="Jarett J.K."/>
            <person name="Geller-Mcgrath D.E."/>
            <person name="Sieber C.M.K."/>
            <person name="Emerson J.B."/>
            <person name="Anantharaman K."/>
            <person name="Thomas B.C."/>
            <person name="Malmstrom R."/>
            <person name="Stieglmeier M."/>
            <person name="Klingl A."/>
            <person name="Woyke T."/>
            <person name="Ryan C.M."/>
            <person name="Banfield J.F."/>
        </authorList>
    </citation>
    <scope>NUCLEOTIDE SEQUENCE [LARGE SCALE GENOMIC DNA]</scope>
</reference>
<feature type="transmembrane region" description="Helical" evidence="10">
    <location>
        <begin position="206"/>
        <end position="235"/>
    </location>
</feature>
<feature type="transmembrane region" description="Helical" evidence="10">
    <location>
        <begin position="247"/>
        <end position="263"/>
    </location>
</feature>
<name>A0A2H0WP08_9BACT</name>
<sequence>MNRLKTSWLNADMSRRKNSLGIKPPEKQLKYMRKFWLNKKKIIKFILLIFVVWQVVLFIVGFCSSKFIAPKKQFMYNDGKDFSNPVWLWHRANFDGVHYLQISRNVYGLYQQEFFPLYPKLIKSLRPLFGKMDLVAGVFISGVSSLLFFYLFYKLILIDFKENVAQKTLLSFIVFPASFYLGCVYTESLFVALTLGSFYFARKKKWLFAGILGALSSYCRIAGIFLFPALILEWYEQRSEEKRKKNWRSLLSIFLIPLMFWRVQPCFGAGRSGGKIILLYQVFWRYLKMILTTKADLLYFNVWMELLTAVIFLILLFIAFRKNIRKSYLLFSSISFLVPTLTGTFLSLPRFALTMFPCFIVLGMIKNKLLYSLMLVVFALLLLISSGLFFNGYWVS</sequence>
<keyword evidence="9 10" id="KW-0472">Membrane</keyword>
<dbReference type="GO" id="GO:0031501">
    <property type="term" value="C:mannosyltransferase complex"/>
    <property type="evidence" value="ECO:0007669"/>
    <property type="project" value="TreeGrafter"/>
</dbReference>
<organism evidence="11 12">
    <name type="scientific">Candidatus Shapirobacteria bacterium CG09_land_8_20_14_0_10_39_12</name>
    <dbReference type="NCBI Taxonomy" id="1974885"/>
    <lineage>
        <taxon>Bacteria</taxon>
        <taxon>Candidatus Shapironibacteriota</taxon>
    </lineage>
</organism>
<protein>
    <recommendedName>
        <fullName evidence="13">Glycosyltransferase RgtA/B/C/D-like domain-containing protein</fullName>
    </recommendedName>
</protein>
<dbReference type="EMBL" id="PEZI01000064">
    <property type="protein sequence ID" value="PIS14371.1"/>
    <property type="molecule type" value="Genomic_DNA"/>
</dbReference>
<dbReference type="InterPro" id="IPR007315">
    <property type="entry name" value="PIG-V/Gpi18"/>
</dbReference>
<evidence type="ECO:0000256" key="3">
    <source>
        <dbReference type="ARBA" id="ARBA00022502"/>
    </source>
</evidence>
<feature type="transmembrane region" description="Helical" evidence="10">
    <location>
        <begin position="42"/>
        <end position="68"/>
    </location>
</feature>
<evidence type="ECO:0000256" key="10">
    <source>
        <dbReference type="SAM" id="Phobius"/>
    </source>
</evidence>
<evidence type="ECO:0000256" key="8">
    <source>
        <dbReference type="ARBA" id="ARBA00022989"/>
    </source>
</evidence>
<dbReference type="GO" id="GO:0004376">
    <property type="term" value="F:GPI mannosyltransferase activity"/>
    <property type="evidence" value="ECO:0007669"/>
    <property type="project" value="InterPro"/>
</dbReference>
<dbReference type="GO" id="GO:0016020">
    <property type="term" value="C:membrane"/>
    <property type="evidence" value="ECO:0007669"/>
    <property type="project" value="GOC"/>
</dbReference>
<keyword evidence="5" id="KW-0808">Transferase</keyword>
<dbReference type="GO" id="GO:0000009">
    <property type="term" value="F:alpha-1,6-mannosyltransferase activity"/>
    <property type="evidence" value="ECO:0007669"/>
    <property type="project" value="InterPro"/>
</dbReference>
<evidence type="ECO:0000313" key="12">
    <source>
        <dbReference type="Proteomes" id="UP000230775"/>
    </source>
</evidence>
<evidence type="ECO:0008006" key="13">
    <source>
        <dbReference type="Google" id="ProtNLM"/>
    </source>
</evidence>
<proteinExistence type="predicted"/>
<dbReference type="AlphaFoldDB" id="A0A2H0WP08"/>
<accession>A0A2H0WP08</accession>
<dbReference type="PANTHER" id="PTHR12468">
    <property type="entry name" value="GPI MANNOSYLTRANSFERASE 2"/>
    <property type="match status" value="1"/>
</dbReference>
<evidence type="ECO:0000256" key="7">
    <source>
        <dbReference type="ARBA" id="ARBA00022824"/>
    </source>
</evidence>
<dbReference type="Proteomes" id="UP000230775">
    <property type="component" value="Unassembled WGS sequence"/>
</dbReference>
<evidence type="ECO:0000256" key="1">
    <source>
        <dbReference type="ARBA" id="ARBA00004477"/>
    </source>
</evidence>
<comment type="pathway">
    <text evidence="2">Glycolipid biosynthesis; glycosylphosphatidylinositol-anchor biosynthesis.</text>
</comment>
<evidence type="ECO:0000256" key="6">
    <source>
        <dbReference type="ARBA" id="ARBA00022692"/>
    </source>
</evidence>
<evidence type="ECO:0000256" key="9">
    <source>
        <dbReference type="ARBA" id="ARBA00023136"/>
    </source>
</evidence>
<dbReference type="UniPathway" id="UPA00196"/>
<gene>
    <name evidence="11" type="ORF">COT64_03000</name>
</gene>
<keyword evidence="4" id="KW-0328">Glycosyltransferase</keyword>